<keyword evidence="4" id="KW-1185">Reference proteome</keyword>
<dbReference type="Pfam" id="PF19838">
    <property type="entry name" value="LptD_2"/>
    <property type="match status" value="1"/>
</dbReference>
<protein>
    <submittedName>
        <fullName evidence="3">LPS-assembly protein LptD</fullName>
    </submittedName>
</protein>
<comment type="caution">
    <text evidence="3">The sequence shown here is derived from an EMBL/GenBank/DDBJ whole genome shotgun (WGS) entry which is preliminary data.</text>
</comment>
<feature type="domain" description="LPS-assembly protein LptD central" evidence="2">
    <location>
        <begin position="194"/>
        <end position="665"/>
    </location>
</feature>
<dbReference type="PANTHER" id="PTHR30189">
    <property type="entry name" value="LPS-ASSEMBLY PROTEIN"/>
    <property type="match status" value="1"/>
</dbReference>
<dbReference type="GO" id="GO:0009279">
    <property type="term" value="C:cell outer membrane"/>
    <property type="evidence" value="ECO:0007669"/>
    <property type="project" value="TreeGrafter"/>
</dbReference>
<organism evidence="3 4">
    <name type="scientific">Salibacter halophilus</name>
    <dbReference type="NCBI Taxonomy" id="1803916"/>
    <lineage>
        <taxon>Bacteria</taxon>
        <taxon>Pseudomonadati</taxon>
        <taxon>Bacteroidota</taxon>
        <taxon>Flavobacteriia</taxon>
        <taxon>Flavobacteriales</taxon>
        <taxon>Salibacteraceae</taxon>
        <taxon>Salibacter</taxon>
    </lineage>
</organism>
<dbReference type="RefSeq" id="WP_151166129.1">
    <property type="nucleotide sequence ID" value="NZ_WACR01000001.1"/>
</dbReference>
<dbReference type="Gene3D" id="2.60.450.10">
    <property type="entry name" value="Lipopolysaccharide (LPS) transport protein A like domain"/>
    <property type="match status" value="1"/>
</dbReference>
<sequence length="839" mass="96636">MIALFLFTGANQQVFGQSETGTQDSAKVEQVVEDSTGSDREDNSFLESKVDYNAEDSMIIDMQQQKAYLYGNAIVTYEDLKLEADYIEIDFNSNLVMAKGLPDSTGEVKGKPLFTEKGQQYEAGQMTYNFKTKKGKIKDALTQQGDGYIHGQDIKKENDNIFFIKNGRYTTCNKEDPHFYILASKLKVINNEKIVTGPANMWVSDIPTPLAIPFGFFPNKRGRQSGVMIPSYGFSPERGYFLQNGGLYFGISDNFDASIRGDIYSNLSWSTNTRINYKKRYKRKGSFDFQYTDAKDGDPETTDFTRRESFFVKWNHSQDPKAYPNSDFRATVNFGSTDFYQNTFNSEIRNVVRNDFASNISYTKNFANSPFNLTFNGSHSQNSRQESVTATLPQATLTMSRIFPFKRKVRVGSEKWYERIGFSYSTDMKNTVTTSASEFNLPNIEDRMRYGVRHSIPISTSIKAGHFTFSPNININEVWQFQTIRKQYDPELENNVRQDTLQEFRRFGNYSASMGLATKLYGMYSFGENNKVEAVRHTFTPNVSLQFTPDFSSSESGYFEEYQVDSLGNTQQYSVFEGGIYGAPNQNQRAVINFDLQNNVEMKYKSENDSGDVEFKKAPILEMLSANWNYDLLSDSLNWSPVNLQLRTTIAKIINLRGDLRLDPYALNENGQRINEFQWDENQRPFRMTQGSVNVGFQFQSSNVKNRSTDKGTEAEKEDVENNPDAYVNFNIPWRLSVNYNFQVRKTGNRTSQINSVNFNGEVNLTENWRISFRSGYDIENKQLNITSFDVYRDLHCWQIRFNIIPFGSRQSYNFNIGVKAPMLQDLKLQRKRSWFDNQ</sequence>
<evidence type="ECO:0000259" key="2">
    <source>
        <dbReference type="Pfam" id="PF19838"/>
    </source>
</evidence>
<feature type="region of interest" description="Disordered" evidence="1">
    <location>
        <begin position="18"/>
        <end position="44"/>
    </location>
</feature>
<dbReference type="EMBL" id="WACR01000001">
    <property type="protein sequence ID" value="KAB1066141.1"/>
    <property type="molecule type" value="Genomic_DNA"/>
</dbReference>
<name>A0A6N6MAD8_9FLAO</name>
<evidence type="ECO:0000256" key="1">
    <source>
        <dbReference type="SAM" id="MobiDB-lite"/>
    </source>
</evidence>
<dbReference type="InterPro" id="IPR050218">
    <property type="entry name" value="LptD"/>
</dbReference>
<dbReference type="GO" id="GO:1990351">
    <property type="term" value="C:transporter complex"/>
    <property type="evidence" value="ECO:0007669"/>
    <property type="project" value="TreeGrafter"/>
</dbReference>
<dbReference type="AlphaFoldDB" id="A0A6N6MAD8"/>
<dbReference type="PANTHER" id="PTHR30189:SF1">
    <property type="entry name" value="LPS-ASSEMBLY PROTEIN LPTD"/>
    <property type="match status" value="1"/>
</dbReference>
<accession>A0A6N6MAD8</accession>
<dbReference type="OrthoDB" id="9802320at2"/>
<reference evidence="3 4" key="1">
    <citation type="submission" date="2019-09" db="EMBL/GenBank/DDBJ databases">
        <title>Genomes of Cryomorphaceae.</title>
        <authorList>
            <person name="Bowman J.P."/>
        </authorList>
    </citation>
    <scope>NUCLEOTIDE SEQUENCE [LARGE SCALE GENOMIC DNA]</scope>
    <source>
        <strain evidence="3 4">KCTC 52047</strain>
    </source>
</reference>
<evidence type="ECO:0000313" key="3">
    <source>
        <dbReference type="EMBL" id="KAB1066141.1"/>
    </source>
</evidence>
<gene>
    <name evidence="3" type="ORF">F3059_01330</name>
</gene>
<proteinExistence type="predicted"/>
<evidence type="ECO:0000313" key="4">
    <source>
        <dbReference type="Proteomes" id="UP000435357"/>
    </source>
</evidence>
<dbReference type="Proteomes" id="UP000435357">
    <property type="component" value="Unassembled WGS sequence"/>
</dbReference>
<dbReference type="InterPro" id="IPR045659">
    <property type="entry name" value="LptD_2"/>
</dbReference>